<accession>J9GWH9</accession>
<reference evidence="1" key="1">
    <citation type="journal article" date="2012" name="PLoS ONE">
        <title>Gene sets for utilization of primary and secondary nutrition supplies in the distal gut of endangered iberian lynx.</title>
        <authorList>
            <person name="Alcaide M."/>
            <person name="Messina E."/>
            <person name="Richter M."/>
            <person name="Bargiela R."/>
            <person name="Peplies J."/>
            <person name="Huws S.A."/>
            <person name="Newbold C.J."/>
            <person name="Golyshin P.N."/>
            <person name="Simon M.A."/>
            <person name="Lopez G."/>
            <person name="Yakimov M.M."/>
            <person name="Ferrer M."/>
        </authorList>
    </citation>
    <scope>NUCLEOTIDE SEQUENCE</scope>
</reference>
<comment type="caution">
    <text evidence="1">The sequence shown here is derived from an EMBL/GenBank/DDBJ whole genome shotgun (WGS) entry which is preliminary data.</text>
</comment>
<sequence length="46" mass="5246">MLQQMMASCLRPLSPSTMQRRPVFPLSLPSTRWISPLQIPTTSWSS</sequence>
<dbReference type="EMBL" id="AMCI01001616">
    <property type="protein sequence ID" value="EJX04990.1"/>
    <property type="molecule type" value="Genomic_DNA"/>
</dbReference>
<gene>
    <name evidence="1" type="ORF">EVA_06901</name>
</gene>
<name>J9GWH9_9ZZZZ</name>
<evidence type="ECO:0000313" key="1">
    <source>
        <dbReference type="EMBL" id="EJX04990.1"/>
    </source>
</evidence>
<proteinExistence type="predicted"/>
<protein>
    <submittedName>
        <fullName evidence="1">Uncharacterized protein</fullName>
    </submittedName>
</protein>
<organism evidence="1">
    <name type="scientific">gut metagenome</name>
    <dbReference type="NCBI Taxonomy" id="749906"/>
    <lineage>
        <taxon>unclassified sequences</taxon>
        <taxon>metagenomes</taxon>
        <taxon>organismal metagenomes</taxon>
    </lineage>
</organism>
<dbReference type="AlphaFoldDB" id="J9GWH9"/>